<dbReference type="Proteomes" id="UP000294200">
    <property type="component" value="Unassembled WGS sequence"/>
</dbReference>
<feature type="compositionally biased region" description="Low complexity" evidence="1">
    <location>
        <begin position="325"/>
        <end position="338"/>
    </location>
</feature>
<dbReference type="SUPFAM" id="SSF110849">
    <property type="entry name" value="ParB/Sulfiredoxin"/>
    <property type="match status" value="1"/>
</dbReference>
<dbReference type="EMBL" id="MWML01000427">
    <property type="protein sequence ID" value="TCG03361.1"/>
    <property type="molecule type" value="Genomic_DNA"/>
</dbReference>
<sequence length="600" mass="65192">AAQRLDVPPLGAQTPEPQLTSVVRLKITDVMVYERNPRRASHERIVELKESIRANGIEQIVTVTRRPGETRYVVAKGGNSRVTAATALYDETRDQRFLYYDFVCVPYPGEPKLLAAHLRENDQRADLCFWDRANGYLALRADLEAGRGETLSLREFSRRLLEQEGAPVSHVLLSLFQFAIDRLSALGPATVYLSRRALVDVIQPGIGMLLRLVRRLGFDDHWLQTRVIDPQLTGIAARCNPDNPDVTGTLARSTPFDAAQLVDGLRQRLAGELGVPRDALDRMCHLFERVPDATGDALRELGGMPGERPEPLSVTPVLDADRAGATPGPSVASTSSASSASSAVLVSGADQQWRATPSADGTVSHRAAVGEQPDGSDVSSDGPQRAQDGTSTGVTDEGHQDSGPYAAWPSNHGELFREAVLAFARTCGLDGCVRDAPGLPYGFMVEPPPPGRPRFAPDSSPGFSSGSSSGFSPHASSDAAVQRDEEVLNRYLGWWWLVSLSRQNTATGIARVPSGSLFAQMARDDETWNRTCDASVGEPLLADRMDVMFDVMLNPDHPIGQWWGEVIGAARAFRAAHPERFTPARWPEPGADQRLQRGGP</sequence>
<dbReference type="InterPro" id="IPR036086">
    <property type="entry name" value="ParB/Sulfiredoxin_sf"/>
</dbReference>
<name>A0A4R0XBR7_9BURK</name>
<protein>
    <submittedName>
        <fullName evidence="2">Chromosome partitioning protein ParB</fullName>
    </submittedName>
</protein>
<accession>A0A4R0XBR7</accession>
<feature type="non-terminal residue" evidence="2">
    <location>
        <position position="1"/>
    </location>
</feature>
<gene>
    <name evidence="2" type="ORF">BZM27_49030</name>
</gene>
<evidence type="ECO:0000313" key="2">
    <source>
        <dbReference type="EMBL" id="TCG03361.1"/>
    </source>
</evidence>
<feature type="region of interest" description="Disordered" evidence="1">
    <location>
        <begin position="348"/>
        <end position="409"/>
    </location>
</feature>
<evidence type="ECO:0000313" key="3">
    <source>
        <dbReference type="Proteomes" id="UP000294200"/>
    </source>
</evidence>
<feature type="region of interest" description="Disordered" evidence="1">
    <location>
        <begin position="449"/>
        <end position="478"/>
    </location>
</feature>
<feature type="region of interest" description="Disordered" evidence="1">
    <location>
        <begin position="319"/>
        <end position="338"/>
    </location>
</feature>
<proteinExistence type="predicted"/>
<organism evidence="2 3">
    <name type="scientific">Paraburkholderia steynii</name>
    <dbReference type="NCBI Taxonomy" id="1245441"/>
    <lineage>
        <taxon>Bacteria</taxon>
        <taxon>Pseudomonadati</taxon>
        <taxon>Pseudomonadota</taxon>
        <taxon>Betaproteobacteria</taxon>
        <taxon>Burkholderiales</taxon>
        <taxon>Burkholderiaceae</taxon>
        <taxon>Paraburkholderia</taxon>
    </lineage>
</organism>
<dbReference type="CDD" id="cd16387">
    <property type="entry name" value="ParB_N_Srx"/>
    <property type="match status" value="1"/>
</dbReference>
<dbReference type="AlphaFoldDB" id="A0A4R0XBR7"/>
<feature type="compositionally biased region" description="Polar residues" evidence="1">
    <location>
        <begin position="377"/>
        <end position="394"/>
    </location>
</feature>
<feature type="compositionally biased region" description="Low complexity" evidence="1">
    <location>
        <begin position="453"/>
        <end position="478"/>
    </location>
</feature>
<evidence type="ECO:0000256" key="1">
    <source>
        <dbReference type="SAM" id="MobiDB-lite"/>
    </source>
</evidence>
<feature type="region of interest" description="Disordered" evidence="1">
    <location>
        <begin position="580"/>
        <end position="600"/>
    </location>
</feature>
<comment type="caution">
    <text evidence="2">The sequence shown here is derived from an EMBL/GenBank/DDBJ whole genome shotgun (WGS) entry which is preliminary data.</text>
</comment>
<reference evidence="2 3" key="1">
    <citation type="submission" date="2017-02" db="EMBL/GenBank/DDBJ databases">
        <title>Paraburkholderia sophoroidis sp. nov. and Paraburkholderia steynii sp. nov. rhizobial symbionts of the fynbos legume Hypocalyptus sophoroides.</title>
        <authorList>
            <person name="Steenkamp E.T."/>
            <person name="Beukes C.W."/>
            <person name="Van Zyl E."/>
            <person name="Avontuur J."/>
            <person name="Chan W.Y."/>
            <person name="Hassen A."/>
            <person name="Palmer M."/>
            <person name="Mthombeni L."/>
            <person name="Phalane F."/>
            <person name="Sereme K."/>
            <person name="Venter S.N."/>
        </authorList>
    </citation>
    <scope>NUCLEOTIDE SEQUENCE [LARGE SCALE GENOMIC DNA]</scope>
    <source>
        <strain evidence="2 3">HC1.1ba</strain>
    </source>
</reference>
<keyword evidence="3" id="KW-1185">Reference proteome</keyword>